<dbReference type="PANTHER" id="PTHR35996">
    <property type="entry name" value="OSJNBA0038O10.25 PROTEIN"/>
    <property type="match status" value="1"/>
</dbReference>
<name>A0A059AVP2_EUCGR</name>
<feature type="region of interest" description="Disordered" evidence="1">
    <location>
        <begin position="71"/>
        <end position="96"/>
    </location>
</feature>
<dbReference type="InterPro" id="IPR040278">
    <property type="entry name" value="UPF0426"/>
</dbReference>
<dbReference type="EMBL" id="KK198760">
    <property type="protein sequence ID" value="KCW57918.1"/>
    <property type="molecule type" value="Genomic_DNA"/>
</dbReference>
<dbReference type="eggNOG" id="ENOG502S7EQ">
    <property type="taxonomic scope" value="Eukaryota"/>
</dbReference>
<evidence type="ECO:0000313" key="2">
    <source>
        <dbReference type="EMBL" id="KCW57918.1"/>
    </source>
</evidence>
<gene>
    <name evidence="2" type="ORF">EUGRSUZ_H00663</name>
</gene>
<feature type="compositionally biased region" description="Basic and acidic residues" evidence="1">
    <location>
        <begin position="84"/>
        <end position="93"/>
    </location>
</feature>
<evidence type="ECO:0000256" key="1">
    <source>
        <dbReference type="SAM" id="MobiDB-lite"/>
    </source>
</evidence>
<reference evidence="2" key="1">
    <citation type="submission" date="2013-07" db="EMBL/GenBank/DDBJ databases">
        <title>The genome of Eucalyptus grandis.</title>
        <authorList>
            <person name="Schmutz J."/>
            <person name="Hayes R."/>
            <person name="Myburg A."/>
            <person name="Tuskan G."/>
            <person name="Grattapaglia D."/>
            <person name="Rokhsar D.S."/>
        </authorList>
    </citation>
    <scope>NUCLEOTIDE SEQUENCE</scope>
    <source>
        <tissue evidence="2">Leaf extractions</tissue>
    </source>
</reference>
<feature type="region of interest" description="Disordered" evidence="1">
    <location>
        <begin position="175"/>
        <end position="200"/>
    </location>
</feature>
<dbReference type="InParanoid" id="A0A059AVP2"/>
<feature type="compositionally biased region" description="Acidic residues" evidence="1">
    <location>
        <begin position="179"/>
        <end position="200"/>
    </location>
</feature>
<dbReference type="Pfam" id="PF26369">
    <property type="entry name" value="UPF0426"/>
    <property type="match status" value="1"/>
</dbReference>
<proteinExistence type="predicted"/>
<dbReference type="STRING" id="71139.A0A059AVP2"/>
<protein>
    <submittedName>
        <fullName evidence="2">Uncharacterized protein</fullName>
    </submittedName>
</protein>
<accession>A0A059AVP2</accession>
<organism evidence="2">
    <name type="scientific">Eucalyptus grandis</name>
    <name type="common">Flooded gum</name>
    <dbReference type="NCBI Taxonomy" id="71139"/>
    <lineage>
        <taxon>Eukaryota</taxon>
        <taxon>Viridiplantae</taxon>
        <taxon>Streptophyta</taxon>
        <taxon>Embryophyta</taxon>
        <taxon>Tracheophyta</taxon>
        <taxon>Spermatophyta</taxon>
        <taxon>Magnoliopsida</taxon>
        <taxon>eudicotyledons</taxon>
        <taxon>Gunneridae</taxon>
        <taxon>Pentapetalae</taxon>
        <taxon>rosids</taxon>
        <taxon>malvids</taxon>
        <taxon>Myrtales</taxon>
        <taxon>Myrtaceae</taxon>
        <taxon>Myrtoideae</taxon>
        <taxon>Eucalypteae</taxon>
        <taxon>Eucalyptus</taxon>
    </lineage>
</organism>
<dbReference type="AlphaFoldDB" id="A0A059AVP2"/>
<dbReference type="Gramene" id="KCW57918">
    <property type="protein sequence ID" value="KCW57918"/>
    <property type="gene ID" value="EUGRSUZ_H00663"/>
</dbReference>
<dbReference type="PANTHER" id="PTHR35996:SF1">
    <property type="entry name" value="OS04G0528100 PROTEIN"/>
    <property type="match status" value="1"/>
</dbReference>
<sequence>MHALPFFKEAIKFPTKFYQLKAGSSPTPSPTATRIFFSSEHSGFSVRPSSAATAVSRSSSDAAARSNMSLLFNPPTFAPQQKLRKPDLGDRRRLNPPSRSLFFSTEKRVFGRRLGDYRGNGVRAFFFNPTEERIIKEALKEPVAFMGGMFAGILRLDLNEDPLREWVTRTVEASGISQEELDAEGSKEAEEDAPQQIEIE</sequence>